<name>A0ABS0H3K6_9ACTN</name>
<dbReference type="EMBL" id="JADPUN010000247">
    <property type="protein sequence ID" value="MBF9132714.1"/>
    <property type="molecule type" value="Genomic_DNA"/>
</dbReference>
<evidence type="ECO:0000313" key="1">
    <source>
        <dbReference type="EMBL" id="MBF9132714.1"/>
    </source>
</evidence>
<dbReference type="RefSeq" id="WP_196204241.1">
    <property type="nucleotide sequence ID" value="NZ_JADPUN010000247.1"/>
</dbReference>
<dbReference type="Proteomes" id="UP000638560">
    <property type="component" value="Unassembled WGS sequence"/>
</dbReference>
<evidence type="ECO:0000313" key="2">
    <source>
        <dbReference type="Proteomes" id="UP000638560"/>
    </source>
</evidence>
<comment type="caution">
    <text evidence="1">The sequence shown here is derived from an EMBL/GenBank/DDBJ whole genome shotgun (WGS) entry which is preliminary data.</text>
</comment>
<protein>
    <submittedName>
        <fullName evidence="1">Uncharacterized protein</fullName>
    </submittedName>
</protein>
<keyword evidence="2" id="KW-1185">Reference proteome</keyword>
<organism evidence="1 2">
    <name type="scientific">Plantactinospora alkalitolerans</name>
    <dbReference type="NCBI Taxonomy" id="2789879"/>
    <lineage>
        <taxon>Bacteria</taxon>
        <taxon>Bacillati</taxon>
        <taxon>Actinomycetota</taxon>
        <taxon>Actinomycetes</taxon>
        <taxon>Micromonosporales</taxon>
        <taxon>Micromonosporaceae</taxon>
        <taxon>Plantactinospora</taxon>
    </lineage>
</organism>
<reference evidence="1 2" key="1">
    <citation type="submission" date="2020-11" db="EMBL/GenBank/DDBJ databases">
        <title>A novel isolate from a Black sea contaminated sediment with potential to produce alkanes: Plantactinospora alkalitolerans sp. nov.</title>
        <authorList>
            <person name="Carro L."/>
            <person name="Veyisoglu A."/>
            <person name="Guven K."/>
            <person name="Schumann P."/>
            <person name="Klenk H.-P."/>
            <person name="Sahin N."/>
        </authorList>
    </citation>
    <scope>NUCLEOTIDE SEQUENCE [LARGE SCALE GENOMIC DNA]</scope>
    <source>
        <strain evidence="1 2">S1510</strain>
    </source>
</reference>
<proteinExistence type="predicted"/>
<accession>A0ABS0H3K6</accession>
<gene>
    <name evidence="1" type="ORF">I0C86_27715</name>
</gene>
<sequence length="97" mass="10276">MVVPGERQVPVGGLRAQRLLRRGLSQADIPADQAADWALLGIGASRAQQHVAAGQASDDVRATKRDAAQHFADRMPGLTVAAELSNRLRLSGPEVGR</sequence>